<feature type="transmembrane region" description="Helical" evidence="4">
    <location>
        <begin position="136"/>
        <end position="165"/>
    </location>
</feature>
<dbReference type="OMA" id="LMNFAAW"/>
<proteinExistence type="inferred from homology"/>
<dbReference type="InterPro" id="IPR036400">
    <property type="entry name" value="Cyt_B5-like_heme/steroid_sf"/>
</dbReference>
<keyword evidence="4" id="KW-0812">Transmembrane</keyword>
<dbReference type="KEGG" id="dpx:DAPPUDRAFT_3229"/>
<evidence type="ECO:0000256" key="4">
    <source>
        <dbReference type="RuleBase" id="RU362121"/>
    </source>
</evidence>
<dbReference type="InterPro" id="IPR005804">
    <property type="entry name" value="FA_desaturase_dom"/>
</dbReference>
<organism evidence="6 7">
    <name type="scientific">Daphnia pulex</name>
    <name type="common">Water flea</name>
    <dbReference type="NCBI Taxonomy" id="6669"/>
    <lineage>
        <taxon>Eukaryota</taxon>
        <taxon>Metazoa</taxon>
        <taxon>Ecdysozoa</taxon>
        <taxon>Arthropoda</taxon>
        <taxon>Crustacea</taxon>
        <taxon>Branchiopoda</taxon>
        <taxon>Diplostraca</taxon>
        <taxon>Cladocera</taxon>
        <taxon>Anomopoda</taxon>
        <taxon>Daphniidae</taxon>
        <taxon>Daphnia</taxon>
    </lineage>
</organism>
<keyword evidence="4" id="KW-1133">Transmembrane helix</keyword>
<protein>
    <recommendedName>
        <fullName evidence="5">Cytochrome b5 heme-binding domain-containing protein</fullName>
    </recommendedName>
</protein>
<evidence type="ECO:0000259" key="5">
    <source>
        <dbReference type="PROSITE" id="PS50255"/>
    </source>
</evidence>
<dbReference type="AlphaFoldDB" id="E9HQX4"/>
<reference evidence="6 7" key="1">
    <citation type="journal article" date="2011" name="Science">
        <title>The ecoresponsive genome of Daphnia pulex.</title>
        <authorList>
            <person name="Colbourne J.K."/>
            <person name="Pfrender M.E."/>
            <person name="Gilbert D."/>
            <person name="Thomas W.K."/>
            <person name="Tucker A."/>
            <person name="Oakley T.H."/>
            <person name="Tokishita S."/>
            <person name="Aerts A."/>
            <person name="Arnold G.J."/>
            <person name="Basu M.K."/>
            <person name="Bauer D.J."/>
            <person name="Caceres C.E."/>
            <person name="Carmel L."/>
            <person name="Casola C."/>
            <person name="Choi J.H."/>
            <person name="Detter J.C."/>
            <person name="Dong Q."/>
            <person name="Dusheyko S."/>
            <person name="Eads B.D."/>
            <person name="Frohlich T."/>
            <person name="Geiler-Samerotte K.A."/>
            <person name="Gerlach D."/>
            <person name="Hatcher P."/>
            <person name="Jogdeo S."/>
            <person name="Krijgsveld J."/>
            <person name="Kriventseva E.V."/>
            <person name="Kultz D."/>
            <person name="Laforsch C."/>
            <person name="Lindquist E."/>
            <person name="Lopez J."/>
            <person name="Manak J.R."/>
            <person name="Muller J."/>
            <person name="Pangilinan J."/>
            <person name="Patwardhan R.P."/>
            <person name="Pitluck S."/>
            <person name="Pritham E.J."/>
            <person name="Rechtsteiner A."/>
            <person name="Rho M."/>
            <person name="Rogozin I.B."/>
            <person name="Sakarya O."/>
            <person name="Salamov A."/>
            <person name="Schaack S."/>
            <person name="Shapiro H."/>
            <person name="Shiga Y."/>
            <person name="Skalitzky C."/>
            <person name="Smith Z."/>
            <person name="Souvorov A."/>
            <person name="Sung W."/>
            <person name="Tang Z."/>
            <person name="Tsuchiya D."/>
            <person name="Tu H."/>
            <person name="Vos H."/>
            <person name="Wang M."/>
            <person name="Wolf Y.I."/>
            <person name="Yamagata H."/>
            <person name="Yamada T."/>
            <person name="Ye Y."/>
            <person name="Shaw J.R."/>
            <person name="Andrews J."/>
            <person name="Crease T.J."/>
            <person name="Tang H."/>
            <person name="Lucas S.M."/>
            <person name="Robertson H.M."/>
            <person name="Bork P."/>
            <person name="Koonin E.V."/>
            <person name="Zdobnov E.M."/>
            <person name="Grigoriev I.V."/>
            <person name="Lynch M."/>
            <person name="Boore J.L."/>
        </authorList>
    </citation>
    <scope>NUCLEOTIDE SEQUENCE [LARGE SCALE GENOMIC DNA]</scope>
</reference>
<dbReference type="InterPro" id="IPR053100">
    <property type="entry name" value="Cytochrome_b5-related"/>
</dbReference>
<keyword evidence="7" id="KW-1185">Reference proteome</keyword>
<dbReference type="Pfam" id="PF00487">
    <property type="entry name" value="FA_desaturase"/>
    <property type="match status" value="1"/>
</dbReference>
<dbReference type="GO" id="GO:0046872">
    <property type="term" value="F:metal ion binding"/>
    <property type="evidence" value="ECO:0007669"/>
    <property type="project" value="UniProtKB-UniRule"/>
</dbReference>
<evidence type="ECO:0000313" key="6">
    <source>
        <dbReference type="EMBL" id="EFX65854.1"/>
    </source>
</evidence>
<dbReference type="GO" id="GO:0006629">
    <property type="term" value="P:lipid metabolic process"/>
    <property type="evidence" value="ECO:0007669"/>
    <property type="project" value="InterPro"/>
</dbReference>
<keyword evidence="1 4" id="KW-0349">Heme</keyword>
<comment type="similarity">
    <text evidence="4">Belongs to the cytochrome b5 family.</text>
</comment>
<dbReference type="PANTHER" id="PTHR16740:SF1">
    <property type="entry name" value="CYTOCHROME B5-RELATED PROTEIN-RELATED"/>
    <property type="match status" value="1"/>
</dbReference>
<dbReference type="eggNOG" id="KOG4232">
    <property type="taxonomic scope" value="Eukaryota"/>
</dbReference>
<dbReference type="PANTHER" id="PTHR16740">
    <property type="entry name" value="CYTOCHROME B5-RELATED PROTEIN-RELATED"/>
    <property type="match status" value="1"/>
</dbReference>
<dbReference type="InterPro" id="IPR018506">
    <property type="entry name" value="Cyt_B5_heme-BS"/>
</dbReference>
<dbReference type="InParanoid" id="E9HQX4"/>
<accession>E9HQX4</accession>
<sequence length="391" mass="45038">KYPSLRDHPLKTAAQWLAGRALDDGHDQLWRVGDNLYDLSAFVATHPGGSEWLEVTRGMDITEAFEYSHLSPHVRTVLAKYYVRPAGVARNSPYTFEPDGFYMTLKQRVHRHLSTRVSREEKEAAHRRITTIQDRIVATFFLLLMATAWSESYAAAVLAGLVLMLNINCSHNFYHKKNNWRMYCWDLGLLSSYEWRITHALSHHGYTNTLWDFELSDFEPFADFRVHPKSFFKRYVIPLSVLTSSFVFFFAEAVKRIITIAIGQQRLRPENLLPLAELIFLCLLGCPFVQAVKLWLVVHGVSSYMFGFVGIIAAHHHPDMYHPGDGPFQYGNDWGLGQLDAVRDRRDVEGVLLAELTMYGNHILHHLFPTLDHGMLDLIRPVFKQTCLDFK</sequence>
<dbReference type="PROSITE" id="PS50255">
    <property type="entry name" value="CYTOCHROME_B5_2"/>
    <property type="match status" value="1"/>
</dbReference>
<evidence type="ECO:0000256" key="3">
    <source>
        <dbReference type="ARBA" id="ARBA00023004"/>
    </source>
</evidence>
<feature type="transmembrane region" description="Helical" evidence="4">
    <location>
        <begin position="272"/>
        <end position="290"/>
    </location>
</feature>
<gene>
    <name evidence="6" type="ORF">DAPPUDRAFT_3229</name>
</gene>
<dbReference type="EMBL" id="GL732727">
    <property type="protein sequence ID" value="EFX65854.1"/>
    <property type="molecule type" value="Genomic_DNA"/>
</dbReference>
<dbReference type="Pfam" id="PF00173">
    <property type="entry name" value="Cyt-b5"/>
    <property type="match status" value="1"/>
</dbReference>
<feature type="non-terminal residue" evidence="6">
    <location>
        <position position="391"/>
    </location>
</feature>
<feature type="transmembrane region" description="Helical" evidence="4">
    <location>
        <begin position="235"/>
        <end position="251"/>
    </location>
</feature>
<dbReference type="STRING" id="6669.E9HQX4"/>
<dbReference type="HOGENOM" id="CLU_627470_0_0_1"/>
<evidence type="ECO:0000313" key="7">
    <source>
        <dbReference type="Proteomes" id="UP000000305"/>
    </source>
</evidence>
<dbReference type="Proteomes" id="UP000000305">
    <property type="component" value="Unassembled WGS sequence"/>
</dbReference>
<dbReference type="PROSITE" id="PS00191">
    <property type="entry name" value="CYTOCHROME_B5_1"/>
    <property type="match status" value="1"/>
</dbReference>
<dbReference type="GO" id="GO:0005739">
    <property type="term" value="C:mitochondrion"/>
    <property type="evidence" value="ECO:0000318"/>
    <property type="project" value="GO_Central"/>
</dbReference>
<feature type="transmembrane region" description="Helical" evidence="4">
    <location>
        <begin position="296"/>
        <end position="314"/>
    </location>
</feature>
<dbReference type="SUPFAM" id="SSF55856">
    <property type="entry name" value="Cytochrome b5-like heme/steroid binding domain"/>
    <property type="match status" value="1"/>
</dbReference>
<evidence type="ECO:0000256" key="2">
    <source>
        <dbReference type="ARBA" id="ARBA00022723"/>
    </source>
</evidence>
<keyword evidence="2 4" id="KW-0479">Metal-binding</keyword>
<name>E9HQX4_DAPPU</name>
<comment type="caution">
    <text evidence="4">Lacks conserved residue(s) required for the propagation of feature annotation.</text>
</comment>
<keyword evidence="4" id="KW-0472">Membrane</keyword>
<feature type="non-terminal residue" evidence="6">
    <location>
        <position position="1"/>
    </location>
</feature>
<feature type="domain" description="Cytochrome b5 heme-binding" evidence="5">
    <location>
        <begin position="1"/>
        <end position="87"/>
    </location>
</feature>
<dbReference type="OrthoDB" id="260519at2759"/>
<keyword evidence="3 4" id="KW-0408">Iron</keyword>
<dbReference type="GO" id="GO:0020037">
    <property type="term" value="F:heme binding"/>
    <property type="evidence" value="ECO:0007669"/>
    <property type="project" value="UniProtKB-UniRule"/>
</dbReference>
<dbReference type="Gene3D" id="3.10.120.10">
    <property type="entry name" value="Cytochrome b5-like heme/steroid binding domain"/>
    <property type="match status" value="1"/>
</dbReference>
<dbReference type="InterPro" id="IPR001199">
    <property type="entry name" value="Cyt_B5-like_heme/steroid-bd"/>
</dbReference>
<evidence type="ECO:0000256" key="1">
    <source>
        <dbReference type="ARBA" id="ARBA00022617"/>
    </source>
</evidence>
<dbReference type="FunCoup" id="E9HQX4">
    <property type="interactions" value="571"/>
</dbReference>
<dbReference type="PhylomeDB" id="E9HQX4"/>